<comment type="caution">
    <text evidence="4">The sequence shown here is derived from an EMBL/GenBank/DDBJ whole genome shotgun (WGS) entry which is preliminary data.</text>
</comment>
<reference evidence="4 5" key="1">
    <citation type="submission" date="2019-11" db="EMBL/GenBank/DDBJ databases">
        <title>Type strains purchased from KCTC, JCM and DSMZ.</title>
        <authorList>
            <person name="Lu H."/>
        </authorList>
    </citation>
    <scope>NUCLEOTIDE SEQUENCE [LARGE SCALE GENOMIC DNA]</scope>
    <source>
        <strain evidence="4 5">KCTC 42409</strain>
    </source>
</reference>
<dbReference type="PANTHER" id="PTHR13817:SF73">
    <property type="entry name" value="FIBRONECTIN TYPE-III DOMAIN-CONTAINING PROTEIN"/>
    <property type="match status" value="1"/>
</dbReference>
<dbReference type="InterPro" id="IPR025924">
    <property type="entry name" value="YHYH_dom"/>
</dbReference>
<keyword evidence="5" id="KW-1185">Reference proteome</keyword>
<dbReference type="PANTHER" id="PTHR13817">
    <property type="entry name" value="TITIN"/>
    <property type="match status" value="1"/>
</dbReference>
<evidence type="ECO:0000256" key="2">
    <source>
        <dbReference type="SAM" id="MobiDB-lite"/>
    </source>
</evidence>
<dbReference type="SMART" id="SM00060">
    <property type="entry name" value="FN3"/>
    <property type="match status" value="2"/>
</dbReference>
<dbReference type="InterPro" id="IPR025282">
    <property type="entry name" value="DUF4214"/>
</dbReference>
<evidence type="ECO:0000313" key="5">
    <source>
        <dbReference type="Proteomes" id="UP000484015"/>
    </source>
</evidence>
<dbReference type="PROSITE" id="PS51257">
    <property type="entry name" value="PROKAR_LIPOPROTEIN"/>
    <property type="match status" value="1"/>
</dbReference>
<dbReference type="InterPro" id="IPR050964">
    <property type="entry name" value="Striated_Muscle_Regulatory"/>
</dbReference>
<dbReference type="Pfam" id="PF13946">
    <property type="entry name" value="DUF4214"/>
    <property type="match status" value="1"/>
</dbReference>
<protein>
    <submittedName>
        <fullName evidence="4">YHYH protein</fullName>
    </submittedName>
</protein>
<gene>
    <name evidence="4" type="ORF">GM668_10715</name>
</gene>
<name>A0A6L6Q0I7_9BURK</name>
<dbReference type="InterPro" id="IPR036116">
    <property type="entry name" value="FN3_sf"/>
</dbReference>
<dbReference type="SUPFAM" id="SSF49265">
    <property type="entry name" value="Fibronectin type III"/>
    <property type="match status" value="1"/>
</dbReference>
<dbReference type="PROSITE" id="PS50853">
    <property type="entry name" value="FN3"/>
    <property type="match status" value="2"/>
</dbReference>
<accession>A0A6L6Q0I7</accession>
<feature type="region of interest" description="Disordered" evidence="2">
    <location>
        <begin position="428"/>
        <end position="453"/>
    </location>
</feature>
<keyword evidence="1" id="KW-0677">Repeat</keyword>
<dbReference type="Proteomes" id="UP000484015">
    <property type="component" value="Unassembled WGS sequence"/>
</dbReference>
<evidence type="ECO:0000259" key="3">
    <source>
        <dbReference type="PROSITE" id="PS50853"/>
    </source>
</evidence>
<evidence type="ECO:0000313" key="4">
    <source>
        <dbReference type="EMBL" id="MTW02552.1"/>
    </source>
</evidence>
<proteinExistence type="predicted"/>
<dbReference type="EMBL" id="WNLA01000005">
    <property type="protein sequence ID" value="MTW02552.1"/>
    <property type="molecule type" value="Genomic_DNA"/>
</dbReference>
<dbReference type="AlphaFoldDB" id="A0A6L6Q0I7"/>
<sequence>MGEAMKMRLSPGAGAVVAACAVLLTGCGGSDSTATSAGNAVRTLMGGAVQGAPTTDIAANGVSTVVFGGNASRYTIAASGSGYTVTDTEGNDGTVTVTRTQRLQFADTNIALDVDGIPGIAYRLYQAAFNRVPDEPGLGFWINVLDYGNPMSVVLAAFTGSPEFKSLYGTNPTNSALVTAFYTNVLHREPEAAGKAYWIDVLDRKLDSVDNVLFNFSRSTENYNNTLPSITNGIRYTPINRVAGNTVPGAPTIGAGTAGNGTASIAFTAPASNGGSTITAYTATCSASGVSKTGSGLSSPLQVAGLTNGVAYTCSVKAANAQGNSAASGTVTVTPVGTTTPSDPNNPNTPTVTAPGAPTIGTATAGNTSASIAFTAPASNGGAAITGYTASCTGGGATKTGTGTASPIAVTGLTNGTAYSCSVKATNSAGSGTASSSVSVTPTAGTTTSGTSSTAGVYCSYTNSTTNPTTGMASTAAVSCTSTLRRFTGNGVPDHKVGTFPNSGNPNTIGQITVDFQTTMTPAVVSTTGTAVDHILGYAMNSVKYDPSTAESYQNAGVWKIEALNQTYFKFGTDTNNAHVQPDGAYHYHGMPEEYITKLGKGTSTMTLVGFAVDGFPIYARYGYKTASDATSGVKIMTSSYRMKTTPSSGRPSTSIAAMGTFTQDYEYVAGLGDLDECNGRTGVTPEFPNGIYHYYITDGYPYIQRCVKGTASSTTGGK</sequence>
<evidence type="ECO:0000256" key="1">
    <source>
        <dbReference type="ARBA" id="ARBA00022737"/>
    </source>
</evidence>
<feature type="domain" description="Fibronectin type-III" evidence="3">
    <location>
        <begin position="354"/>
        <end position="446"/>
    </location>
</feature>
<organism evidence="4 5">
    <name type="scientific">Pseudoduganella ginsengisoli</name>
    <dbReference type="NCBI Taxonomy" id="1462440"/>
    <lineage>
        <taxon>Bacteria</taxon>
        <taxon>Pseudomonadati</taxon>
        <taxon>Pseudomonadota</taxon>
        <taxon>Betaproteobacteria</taxon>
        <taxon>Burkholderiales</taxon>
        <taxon>Oxalobacteraceae</taxon>
        <taxon>Telluria group</taxon>
        <taxon>Pseudoduganella</taxon>
    </lineage>
</organism>
<dbReference type="InterPro" id="IPR003961">
    <property type="entry name" value="FN3_dom"/>
</dbReference>
<dbReference type="Pfam" id="PF14240">
    <property type="entry name" value="YHYH"/>
    <property type="match status" value="1"/>
</dbReference>
<dbReference type="OrthoDB" id="480426at2"/>
<dbReference type="InterPro" id="IPR013783">
    <property type="entry name" value="Ig-like_fold"/>
</dbReference>
<dbReference type="Pfam" id="PF00041">
    <property type="entry name" value="fn3"/>
    <property type="match status" value="1"/>
</dbReference>
<feature type="domain" description="Fibronectin type-III" evidence="3">
    <location>
        <begin position="247"/>
        <end position="342"/>
    </location>
</feature>
<dbReference type="Gene3D" id="2.60.40.10">
    <property type="entry name" value="Immunoglobulins"/>
    <property type="match status" value="2"/>
</dbReference>